<evidence type="ECO:0000256" key="4">
    <source>
        <dbReference type="SAM" id="MobiDB-lite"/>
    </source>
</evidence>
<dbReference type="SMART" id="SM00330">
    <property type="entry name" value="PIPKc"/>
    <property type="match status" value="1"/>
</dbReference>
<dbReference type="GO" id="GO:0005524">
    <property type="term" value="F:ATP binding"/>
    <property type="evidence" value="ECO:0007669"/>
    <property type="project" value="UniProtKB-UniRule"/>
</dbReference>
<reference evidence="6 7" key="1">
    <citation type="journal article" date="2015" name="Genome Biol. Evol.">
        <title>Comparative Genomics of a Bacterivorous Green Alga Reveals Evolutionary Causalities and Consequences of Phago-Mixotrophic Mode of Nutrition.</title>
        <authorList>
            <person name="Burns J.A."/>
            <person name="Paasch A."/>
            <person name="Narechania A."/>
            <person name="Kim E."/>
        </authorList>
    </citation>
    <scope>NUCLEOTIDE SEQUENCE [LARGE SCALE GENOMIC DNA]</scope>
    <source>
        <strain evidence="6 7">PLY_AMNH</strain>
    </source>
</reference>
<feature type="domain" description="PIPK" evidence="5">
    <location>
        <begin position="6"/>
        <end position="336"/>
    </location>
</feature>
<dbReference type="PANTHER" id="PTHR45748">
    <property type="entry name" value="1-PHOSPHATIDYLINOSITOL 3-PHOSPHATE 5-KINASE-RELATED"/>
    <property type="match status" value="1"/>
</dbReference>
<evidence type="ECO:0000313" key="7">
    <source>
        <dbReference type="Proteomes" id="UP001190700"/>
    </source>
</evidence>
<evidence type="ECO:0000256" key="2">
    <source>
        <dbReference type="ARBA" id="ARBA00022840"/>
    </source>
</evidence>
<dbReference type="CDD" id="cd17300">
    <property type="entry name" value="PIPKc_PIKfyve"/>
    <property type="match status" value="1"/>
</dbReference>
<keyword evidence="3" id="KW-0418">Kinase</keyword>
<name>A0AAE0FL46_9CHLO</name>
<comment type="caution">
    <text evidence="6">The sequence shown here is derived from an EMBL/GenBank/DDBJ whole genome shotgun (WGS) entry which is preliminary data.</text>
</comment>
<keyword evidence="2 3" id="KW-0067">ATP-binding</keyword>
<dbReference type="InterPro" id="IPR044769">
    <property type="entry name" value="PIKfyve_PIPKc"/>
</dbReference>
<dbReference type="InterPro" id="IPR027484">
    <property type="entry name" value="PInositol-4-P-5-kinase_N"/>
</dbReference>
<dbReference type="GO" id="GO:0000285">
    <property type="term" value="F:1-phosphatidylinositol-3-phosphate 5-kinase activity"/>
    <property type="evidence" value="ECO:0007669"/>
    <property type="project" value="InterPro"/>
</dbReference>
<evidence type="ECO:0000256" key="1">
    <source>
        <dbReference type="ARBA" id="ARBA00022741"/>
    </source>
</evidence>
<dbReference type="InterPro" id="IPR002498">
    <property type="entry name" value="PInositol-4-P-4/5-kinase_core"/>
</dbReference>
<feature type="region of interest" description="Disordered" evidence="4">
    <location>
        <begin position="366"/>
        <end position="386"/>
    </location>
</feature>
<keyword evidence="3" id="KW-0808">Transferase</keyword>
<dbReference type="InterPro" id="IPR027483">
    <property type="entry name" value="PInositol-4-P-4/5-kinase_C_sf"/>
</dbReference>
<organism evidence="6 7">
    <name type="scientific">Cymbomonas tetramitiformis</name>
    <dbReference type="NCBI Taxonomy" id="36881"/>
    <lineage>
        <taxon>Eukaryota</taxon>
        <taxon>Viridiplantae</taxon>
        <taxon>Chlorophyta</taxon>
        <taxon>Pyramimonadophyceae</taxon>
        <taxon>Pyramimonadales</taxon>
        <taxon>Pyramimonadaceae</taxon>
        <taxon>Cymbomonas</taxon>
    </lineage>
</organism>
<evidence type="ECO:0000256" key="3">
    <source>
        <dbReference type="PROSITE-ProRule" id="PRU00781"/>
    </source>
</evidence>
<keyword evidence="1 3" id="KW-0547">Nucleotide-binding</keyword>
<keyword evidence="7" id="KW-1185">Reference proteome</keyword>
<dbReference type="SUPFAM" id="SSF56104">
    <property type="entry name" value="SAICAR synthase-like"/>
    <property type="match status" value="1"/>
</dbReference>
<dbReference type="FunFam" id="3.30.810.10:FF:000001">
    <property type="entry name" value="1-phosphatidylinositol 3-phosphate 5-kinase FAB1"/>
    <property type="match status" value="1"/>
</dbReference>
<feature type="compositionally biased region" description="Gly residues" evidence="4">
    <location>
        <begin position="1"/>
        <end position="12"/>
    </location>
</feature>
<dbReference type="PANTHER" id="PTHR45748:SF7">
    <property type="entry name" value="1-PHOSPHATIDYLINOSITOL 3-PHOSPHATE 5-KINASE-RELATED"/>
    <property type="match status" value="1"/>
</dbReference>
<feature type="non-terminal residue" evidence="6">
    <location>
        <position position="1"/>
    </location>
</feature>
<dbReference type="EMBL" id="LGRX02016733">
    <property type="protein sequence ID" value="KAK3261687.1"/>
    <property type="molecule type" value="Genomic_DNA"/>
</dbReference>
<dbReference type="PROSITE" id="PS51455">
    <property type="entry name" value="PIPK"/>
    <property type="match status" value="1"/>
</dbReference>
<dbReference type="Gene3D" id="3.30.800.10">
    <property type="entry name" value="Phosphatidylinositol Phosphate Kinase II Beta"/>
    <property type="match status" value="1"/>
</dbReference>
<dbReference type="Pfam" id="PF01504">
    <property type="entry name" value="PIP5K"/>
    <property type="match status" value="2"/>
</dbReference>
<evidence type="ECO:0000259" key="5">
    <source>
        <dbReference type="PROSITE" id="PS51455"/>
    </source>
</evidence>
<dbReference type="GO" id="GO:0046854">
    <property type="term" value="P:phosphatidylinositol phosphate biosynthetic process"/>
    <property type="evidence" value="ECO:0007669"/>
    <property type="project" value="TreeGrafter"/>
</dbReference>
<sequence>KAVAGAGEGAAGNGEMPPPSKGGKSGASLHVRTASDGEHKWTVEPTSSTDKYDVSHTFEAEGPQGRVRYTTTVYFAPDFQALRAATGGESLFIRSLTRCRSWNSKGGKSNAYFAKTHDDRYIIKQLSRSEASSMGEGGVGAAYFRYIRSALDQGSPTALTKILGIFQVQVEHVQARHHEKNMKLVFIVVENIFYNRKMSLTYDLKGSRRSRYNPQAAASNDQNVVLLDENLLETMSEAPILVEEAAKRQLEAALYNDSEFLAELGVMDYSLLLGVDAAQGTLVVGIIDYVRQYTWDKQLETYVKSSGVLGGGSKQPTIISPKLYKKRFRRAIAHYLVTVPGPFTHSTSMAYLQQFMAEDQDDERAFSLGAPQPDARSKPQYWVDNPPSTLKLSRSQTLLSDSSHQDFSRWNIKDA</sequence>
<gene>
    <name evidence="6" type="ORF">CYMTET_29418</name>
</gene>
<protein>
    <recommendedName>
        <fullName evidence="5">PIPK domain-containing protein</fullName>
    </recommendedName>
</protein>
<feature type="compositionally biased region" description="Basic and acidic residues" evidence="4">
    <location>
        <begin position="33"/>
        <end position="42"/>
    </location>
</feature>
<evidence type="ECO:0000313" key="6">
    <source>
        <dbReference type="EMBL" id="KAK3261687.1"/>
    </source>
</evidence>
<dbReference type="Proteomes" id="UP001190700">
    <property type="component" value="Unassembled WGS sequence"/>
</dbReference>
<dbReference type="GO" id="GO:0010008">
    <property type="term" value="C:endosome membrane"/>
    <property type="evidence" value="ECO:0007669"/>
    <property type="project" value="TreeGrafter"/>
</dbReference>
<dbReference type="AlphaFoldDB" id="A0AAE0FL46"/>
<feature type="region of interest" description="Disordered" evidence="4">
    <location>
        <begin position="1"/>
        <end position="50"/>
    </location>
</feature>
<proteinExistence type="predicted"/>
<dbReference type="Gene3D" id="3.30.810.10">
    <property type="entry name" value="2-Layer Sandwich"/>
    <property type="match status" value="1"/>
</dbReference>
<accession>A0AAE0FL46</accession>